<keyword evidence="2" id="KW-0812">Transmembrane</keyword>
<feature type="region of interest" description="Disordered" evidence="1">
    <location>
        <begin position="224"/>
        <end position="243"/>
    </location>
</feature>
<evidence type="ECO:0000313" key="4">
    <source>
        <dbReference type="Proteomes" id="UP001589818"/>
    </source>
</evidence>
<comment type="caution">
    <text evidence="3">The sequence shown here is derived from an EMBL/GenBank/DDBJ whole genome shotgun (WGS) entry which is preliminary data.</text>
</comment>
<proteinExistence type="predicted"/>
<keyword evidence="2" id="KW-1133">Transmembrane helix</keyword>
<reference evidence="3 4" key="1">
    <citation type="submission" date="2024-09" db="EMBL/GenBank/DDBJ databases">
        <authorList>
            <person name="Sun Q."/>
            <person name="Mori K."/>
        </authorList>
    </citation>
    <scope>NUCLEOTIDE SEQUENCE [LARGE SCALE GENOMIC DNA]</scope>
    <source>
        <strain evidence="3 4">CCM 4839</strain>
    </source>
</reference>
<keyword evidence="2" id="KW-0472">Membrane</keyword>
<evidence type="ECO:0000313" key="3">
    <source>
        <dbReference type="EMBL" id="MFC0390868.1"/>
    </source>
</evidence>
<feature type="compositionally biased region" description="Basic and acidic residues" evidence="1">
    <location>
        <begin position="89"/>
        <end position="99"/>
    </location>
</feature>
<accession>A0ABV6J7S7</accession>
<feature type="transmembrane region" description="Helical" evidence="2">
    <location>
        <begin position="20"/>
        <end position="39"/>
    </location>
</feature>
<gene>
    <name evidence="3" type="ORF">ACFFJ8_05730</name>
</gene>
<dbReference type="Proteomes" id="UP001589818">
    <property type="component" value="Unassembled WGS sequence"/>
</dbReference>
<organism evidence="3 4">
    <name type="scientific">Paenibacillus mendelii</name>
    <dbReference type="NCBI Taxonomy" id="206163"/>
    <lineage>
        <taxon>Bacteria</taxon>
        <taxon>Bacillati</taxon>
        <taxon>Bacillota</taxon>
        <taxon>Bacilli</taxon>
        <taxon>Bacillales</taxon>
        <taxon>Paenibacillaceae</taxon>
        <taxon>Paenibacillus</taxon>
    </lineage>
</organism>
<feature type="compositionally biased region" description="Low complexity" evidence="1">
    <location>
        <begin position="116"/>
        <end position="126"/>
    </location>
</feature>
<protein>
    <submittedName>
        <fullName evidence="3">Uncharacterized protein</fullName>
    </submittedName>
</protein>
<feature type="region of interest" description="Disordered" evidence="1">
    <location>
        <begin position="59"/>
        <end position="158"/>
    </location>
</feature>
<dbReference type="RefSeq" id="WP_204818443.1">
    <property type="nucleotide sequence ID" value="NZ_JANHOF010000004.1"/>
</dbReference>
<evidence type="ECO:0000256" key="1">
    <source>
        <dbReference type="SAM" id="MobiDB-lite"/>
    </source>
</evidence>
<keyword evidence="4" id="KW-1185">Reference proteome</keyword>
<evidence type="ECO:0000256" key="2">
    <source>
        <dbReference type="SAM" id="Phobius"/>
    </source>
</evidence>
<dbReference type="EMBL" id="JBHLVF010000010">
    <property type="protein sequence ID" value="MFC0390868.1"/>
    <property type="molecule type" value="Genomic_DNA"/>
</dbReference>
<sequence length="243" mass="26244">MKQQQSDKQAEGKKTGWRRIVVSFVIVMLLITGAAWIAYDRMTDKLLEVLMDESMADLSSNSATRGGAAADSEGPSKEPLPTSVTSSEKLPDSSKKTAEDTAAEQAEERSNVSIPDDGSASGDSVSGKGGGSKGVTEAGKRPNISQEEAEEAAGSVTMAEKIEIGAVLLSHWDKEELKSFRAALSGGLTIEEKRELKKKAMEVLSEEEYDRLIVIAQKYGLSQGKSYKQSEQDEFPSHNQPKE</sequence>
<name>A0ABV6J7S7_9BACL</name>